<dbReference type="AlphaFoldDB" id="A0A1G1KWB6"/>
<proteinExistence type="predicted"/>
<protein>
    <recommendedName>
        <fullName evidence="1">Transcriptional coactivator p15 (PC4) C-terminal domain-containing protein</fullName>
    </recommendedName>
</protein>
<dbReference type="GO" id="GO:0003677">
    <property type="term" value="F:DNA binding"/>
    <property type="evidence" value="ECO:0007669"/>
    <property type="project" value="InterPro"/>
</dbReference>
<sequence length="76" mass="8750">MESHMVHSFKRSETEEIRTSLRTYKEKIYIDIRVFCKGEKGSDWIPTKKGVTVSSEFASDLHEGITRAKNELSAKT</sequence>
<evidence type="ECO:0000259" key="1">
    <source>
        <dbReference type="Pfam" id="PF02229"/>
    </source>
</evidence>
<feature type="domain" description="Transcriptional coactivator p15 (PC4) C-terminal" evidence="1">
    <location>
        <begin position="14"/>
        <end position="61"/>
    </location>
</feature>
<dbReference type="Pfam" id="PF02229">
    <property type="entry name" value="PC4"/>
    <property type="match status" value="1"/>
</dbReference>
<dbReference type="GO" id="GO:0006355">
    <property type="term" value="P:regulation of DNA-templated transcription"/>
    <property type="evidence" value="ECO:0007669"/>
    <property type="project" value="InterPro"/>
</dbReference>
<dbReference type="Gene3D" id="2.30.31.10">
    <property type="entry name" value="Transcriptional Coactivator Pc4, Chain A"/>
    <property type="match status" value="1"/>
</dbReference>
<organism evidence="2 3">
    <name type="scientific">Candidatus Danuiimicrobium aquiferis</name>
    <dbReference type="NCBI Taxonomy" id="1801832"/>
    <lineage>
        <taxon>Bacteria</taxon>
        <taxon>Pseudomonadati</taxon>
        <taxon>Candidatus Omnitrophota</taxon>
        <taxon>Candidatus Danuiimicrobium</taxon>
    </lineage>
</organism>
<dbReference type="SUPFAM" id="SSF54447">
    <property type="entry name" value="ssDNA-binding transcriptional regulator domain"/>
    <property type="match status" value="1"/>
</dbReference>
<dbReference type="InterPro" id="IPR003173">
    <property type="entry name" value="PC4_C"/>
</dbReference>
<dbReference type="Proteomes" id="UP000178187">
    <property type="component" value="Unassembled WGS sequence"/>
</dbReference>
<dbReference type="InterPro" id="IPR009044">
    <property type="entry name" value="ssDNA-bd_transcriptional_reg"/>
</dbReference>
<gene>
    <name evidence="2" type="ORF">A3G33_08380</name>
</gene>
<reference evidence="2 3" key="1">
    <citation type="journal article" date="2016" name="Nat. Commun.">
        <title>Thousands of microbial genomes shed light on interconnected biogeochemical processes in an aquifer system.</title>
        <authorList>
            <person name="Anantharaman K."/>
            <person name="Brown C.T."/>
            <person name="Hug L.A."/>
            <person name="Sharon I."/>
            <person name="Castelle C.J."/>
            <person name="Probst A.J."/>
            <person name="Thomas B.C."/>
            <person name="Singh A."/>
            <person name="Wilkins M.J."/>
            <person name="Karaoz U."/>
            <person name="Brodie E.L."/>
            <person name="Williams K.H."/>
            <person name="Hubbard S.S."/>
            <person name="Banfield J.F."/>
        </authorList>
    </citation>
    <scope>NUCLEOTIDE SEQUENCE [LARGE SCALE GENOMIC DNA]</scope>
</reference>
<comment type="caution">
    <text evidence="2">The sequence shown here is derived from an EMBL/GenBank/DDBJ whole genome shotgun (WGS) entry which is preliminary data.</text>
</comment>
<evidence type="ECO:0000313" key="2">
    <source>
        <dbReference type="EMBL" id="OGW97181.1"/>
    </source>
</evidence>
<dbReference type="EMBL" id="MHFR01000043">
    <property type="protein sequence ID" value="OGW97181.1"/>
    <property type="molecule type" value="Genomic_DNA"/>
</dbReference>
<name>A0A1G1KWB6_9BACT</name>
<evidence type="ECO:0000313" key="3">
    <source>
        <dbReference type="Proteomes" id="UP000178187"/>
    </source>
</evidence>
<accession>A0A1G1KWB6</accession>